<dbReference type="AlphaFoldDB" id="A0A699JDJ2"/>
<evidence type="ECO:0008006" key="2">
    <source>
        <dbReference type="Google" id="ProtNLM"/>
    </source>
</evidence>
<gene>
    <name evidence="1" type="ORF">Tci_600294</name>
</gene>
<dbReference type="EMBL" id="BKCJ010397953">
    <property type="protein sequence ID" value="GFA28322.1"/>
    <property type="molecule type" value="Genomic_DNA"/>
</dbReference>
<accession>A0A699JDJ2</accession>
<organism evidence="1">
    <name type="scientific">Tanacetum cinerariifolium</name>
    <name type="common">Dalmatian daisy</name>
    <name type="synonym">Chrysanthemum cinerariifolium</name>
    <dbReference type="NCBI Taxonomy" id="118510"/>
    <lineage>
        <taxon>Eukaryota</taxon>
        <taxon>Viridiplantae</taxon>
        <taxon>Streptophyta</taxon>
        <taxon>Embryophyta</taxon>
        <taxon>Tracheophyta</taxon>
        <taxon>Spermatophyta</taxon>
        <taxon>Magnoliopsida</taxon>
        <taxon>eudicotyledons</taxon>
        <taxon>Gunneridae</taxon>
        <taxon>Pentapetalae</taxon>
        <taxon>asterids</taxon>
        <taxon>campanulids</taxon>
        <taxon>Asterales</taxon>
        <taxon>Asteraceae</taxon>
        <taxon>Asteroideae</taxon>
        <taxon>Anthemideae</taxon>
        <taxon>Anthemidinae</taxon>
        <taxon>Tanacetum</taxon>
    </lineage>
</organism>
<comment type="caution">
    <text evidence="1">The sequence shown here is derived from an EMBL/GenBank/DDBJ whole genome shotgun (WGS) entry which is preliminary data.</text>
</comment>
<sequence>MMSASVLRRGLDKFCLSSGLRPNMANSIVYFGNVPKDIRRKIMDGPLCKLINYSTIIHDKFILNTKLADIVLVGERRWQNDWNTRLMEVIDISVPRFIENHDDKVAWINNKGLKLKVTKDVIEASEVWNFPIDKYSRVFMEGLWKWCSMDRWPIWIVEKSALKNLGPWKTGWCYSDFIFMLLGFLECHGLVDYTFGFLSVGMVMGLQDMRYFDWNGYDSEYVGYFLLYELPRVVSVGITVGSDSVGTGGSDGEE</sequence>
<evidence type="ECO:0000313" key="1">
    <source>
        <dbReference type="EMBL" id="GFA28322.1"/>
    </source>
</evidence>
<reference evidence="1" key="1">
    <citation type="journal article" date="2019" name="Sci. Rep.">
        <title>Draft genome of Tanacetum cinerariifolium, the natural source of mosquito coil.</title>
        <authorList>
            <person name="Yamashiro T."/>
            <person name="Shiraishi A."/>
            <person name="Satake H."/>
            <person name="Nakayama K."/>
        </authorList>
    </citation>
    <scope>NUCLEOTIDE SEQUENCE</scope>
</reference>
<name>A0A699JDJ2_TANCI</name>
<proteinExistence type="predicted"/>
<protein>
    <recommendedName>
        <fullName evidence="2">RNA-directed DNA polymerase, eukaryota, reverse transcriptase zinc-binding domain protein</fullName>
    </recommendedName>
</protein>